<dbReference type="PANTHER" id="PTHR42100:SF1">
    <property type="entry name" value="OXIDOREDUCTASE 178 KDA SUBUNIT, PUTATIVE (AFU_ORTHOLOGUE AFUA_8G04320)-RELATED"/>
    <property type="match status" value="1"/>
</dbReference>
<accession>A0A086TM68</accession>
<sequence>MASLFNRAAIASSRSGRIVQKRFGSHAHHPTGPEAPPTQEGFTSGGFKLALTAVVGLIAWSRIDEHLTSQGEEKHPITRYIEYYMRSEKESNRLNEQHIVLAHQAAEEKKFYSAATLPPKVQLRYPDLMSNASGKCIQVGSNISPEGVVPKFH</sequence>
<keyword evidence="2" id="KW-1185">Reference proteome</keyword>
<dbReference type="Proteomes" id="UP000243308">
    <property type="component" value="Unassembled WGS sequence"/>
</dbReference>
<gene>
    <name evidence="1" type="ORF">MVEG_11082</name>
</gene>
<evidence type="ECO:0000313" key="2">
    <source>
        <dbReference type="Proteomes" id="UP000243308"/>
    </source>
</evidence>
<dbReference type="OrthoDB" id="2120038at2759"/>
<dbReference type="PANTHER" id="PTHR42100">
    <property type="entry name" value="OXIDOREDUCTASE 178 KDA SUBUNIT, PUTATIVE (AFU_ORTHOLOGUE AFUA_8G04320)-RELATED"/>
    <property type="match status" value="1"/>
</dbReference>
<evidence type="ECO:0000313" key="1">
    <source>
        <dbReference type="EMBL" id="KFH63045.1"/>
    </source>
</evidence>
<protein>
    <submittedName>
        <fullName evidence="1">Uncharacterized protein</fullName>
    </submittedName>
</protein>
<organism evidence="1 2">
    <name type="scientific">Podila verticillata NRRL 6337</name>
    <dbReference type="NCBI Taxonomy" id="1069443"/>
    <lineage>
        <taxon>Eukaryota</taxon>
        <taxon>Fungi</taxon>
        <taxon>Fungi incertae sedis</taxon>
        <taxon>Mucoromycota</taxon>
        <taxon>Mortierellomycotina</taxon>
        <taxon>Mortierellomycetes</taxon>
        <taxon>Mortierellales</taxon>
        <taxon>Mortierellaceae</taxon>
        <taxon>Podila</taxon>
    </lineage>
</organism>
<dbReference type="InterPro" id="IPR034444">
    <property type="entry name" value="Nuo17.8"/>
</dbReference>
<reference evidence="1 2" key="1">
    <citation type="submission" date="2011-02" db="EMBL/GenBank/DDBJ databases">
        <title>The Genome Sequence of Mortierella verticillata NRRL 6337.</title>
        <authorList>
            <consortium name="The Broad Institute Genome Sequencing Platform"/>
            <person name="Russ C."/>
            <person name="Cuomo C."/>
            <person name="Burger G."/>
            <person name="Gray M.W."/>
            <person name="Holland P.W.H."/>
            <person name="King N."/>
            <person name="Lang F.B.F."/>
            <person name="Roger A.J."/>
            <person name="Ruiz-Trillo I."/>
            <person name="Young S.K."/>
            <person name="Zeng Q."/>
            <person name="Gargeya S."/>
            <person name="Alvarado L."/>
            <person name="Berlin A."/>
            <person name="Chapman S.B."/>
            <person name="Chen Z."/>
            <person name="Freedman E."/>
            <person name="Gellesch M."/>
            <person name="Goldberg J."/>
            <person name="Griggs A."/>
            <person name="Gujja S."/>
            <person name="Heilman E."/>
            <person name="Heiman D."/>
            <person name="Howarth C."/>
            <person name="Mehta T."/>
            <person name="Neiman D."/>
            <person name="Pearson M."/>
            <person name="Roberts A."/>
            <person name="Saif S."/>
            <person name="Shea T."/>
            <person name="Shenoy N."/>
            <person name="Sisk P."/>
            <person name="Stolte C."/>
            <person name="Sykes S."/>
            <person name="White J."/>
            <person name="Yandava C."/>
            <person name="Haas B."/>
            <person name="Nusbaum C."/>
            <person name="Birren B."/>
        </authorList>
    </citation>
    <scope>NUCLEOTIDE SEQUENCE [LARGE SCALE GENOMIC DNA]</scope>
    <source>
        <strain evidence="1 2">NRRL 6337</strain>
    </source>
</reference>
<dbReference type="AlphaFoldDB" id="A0A086TM68"/>
<dbReference type="GO" id="GO:0005739">
    <property type="term" value="C:mitochondrion"/>
    <property type="evidence" value="ECO:0007669"/>
    <property type="project" value="InterPro"/>
</dbReference>
<proteinExistence type="predicted"/>
<dbReference type="EMBL" id="KN042429">
    <property type="protein sequence ID" value="KFH63045.1"/>
    <property type="molecule type" value="Genomic_DNA"/>
</dbReference>
<name>A0A086TM68_9FUNG</name>